<protein>
    <recommendedName>
        <fullName evidence="4">ABC-2 type transport system permease protein</fullName>
    </recommendedName>
</protein>
<feature type="transmembrane region" description="Helical" evidence="1">
    <location>
        <begin position="491"/>
        <end position="515"/>
    </location>
</feature>
<keyword evidence="1" id="KW-0812">Transmembrane</keyword>
<feature type="transmembrane region" description="Helical" evidence="1">
    <location>
        <begin position="239"/>
        <end position="260"/>
    </location>
</feature>
<feature type="transmembrane region" description="Helical" evidence="1">
    <location>
        <begin position="61"/>
        <end position="84"/>
    </location>
</feature>
<feature type="transmembrane region" description="Helical" evidence="1">
    <location>
        <begin position="205"/>
        <end position="227"/>
    </location>
</feature>
<feature type="transmembrane region" description="Helical" evidence="1">
    <location>
        <begin position="179"/>
        <end position="199"/>
    </location>
</feature>
<evidence type="ECO:0000313" key="2">
    <source>
        <dbReference type="EMBL" id="GAA3648322.1"/>
    </source>
</evidence>
<gene>
    <name evidence="2" type="ORF">GCM10022202_04860</name>
</gene>
<keyword evidence="1" id="KW-1133">Transmembrane helix</keyword>
<evidence type="ECO:0000256" key="1">
    <source>
        <dbReference type="SAM" id="Phobius"/>
    </source>
</evidence>
<dbReference type="EMBL" id="BAAAYV010000002">
    <property type="protein sequence ID" value="GAA3648322.1"/>
    <property type="molecule type" value="Genomic_DNA"/>
</dbReference>
<feature type="transmembrane region" description="Helical" evidence="1">
    <location>
        <begin position="280"/>
        <end position="301"/>
    </location>
</feature>
<feature type="transmembrane region" description="Helical" evidence="1">
    <location>
        <begin position="457"/>
        <end position="479"/>
    </location>
</feature>
<name>A0ABP7B5R4_9MICO</name>
<comment type="caution">
    <text evidence="2">The sequence shown here is derived from an EMBL/GenBank/DDBJ whole genome shotgun (WGS) entry which is preliminary data.</text>
</comment>
<feature type="transmembrane region" description="Helical" evidence="1">
    <location>
        <begin position="34"/>
        <end position="55"/>
    </location>
</feature>
<sequence length="529" mass="54097">MAALLLRLTPVLRLRLALMAGALRGPASQTVWRALGLLTVIAVVVLVGAGTLSLVDAPAPVAFALLVLAGSAITLSFAVGPVVAGAVDPLDPRRFAVLGMEPRPLAWRLAGAGMFSVPALAVLAFDVCAAVVWAAHGVPGIVCALTAILHVATCVVLARLSMAFGSAVLRTRRTRELSGLFVLGIVVVLVPVVVFLSSLEWQGQVPSALATAADVLALTPVGAASALPGAIALGDTSAAWLSGLVGVVTLALAVVGWVLAVERALTTTENPVEARGRGGLGWFALVPGTAAGAIAARGLVYWLRDSRYLVNIAIIPVAGLLPAVPLLIAGVPPEVVALVPVPIMALFFGWLPHNDVAYDSSAVWLHIASGVRGIADRMGRLVPVLVIAVPVLAVAIPVATAAYGRWAALPAIVGVAVSLFLAGLGLSSVASVVAPYAVSRPGDSPFQQPQRSESSGVAAQAVVMIGALLLSAPALWLGWLTVTDDIGRAFATMWTGIGIGAGVLVVGLLLGAWLFERRDVRIMEFAATT</sequence>
<feature type="transmembrane region" description="Helical" evidence="1">
    <location>
        <begin position="335"/>
        <end position="351"/>
    </location>
</feature>
<organism evidence="2 3">
    <name type="scientific">Microbacterium marinilacus</name>
    <dbReference type="NCBI Taxonomy" id="415209"/>
    <lineage>
        <taxon>Bacteria</taxon>
        <taxon>Bacillati</taxon>
        <taxon>Actinomycetota</taxon>
        <taxon>Actinomycetes</taxon>
        <taxon>Micrococcales</taxon>
        <taxon>Microbacteriaceae</taxon>
        <taxon>Microbacterium</taxon>
    </lineage>
</organism>
<feature type="transmembrane region" description="Helical" evidence="1">
    <location>
        <begin position="105"/>
        <end position="132"/>
    </location>
</feature>
<evidence type="ECO:0008006" key="4">
    <source>
        <dbReference type="Google" id="ProtNLM"/>
    </source>
</evidence>
<feature type="transmembrane region" description="Helical" evidence="1">
    <location>
        <begin position="308"/>
        <end position="329"/>
    </location>
</feature>
<feature type="transmembrane region" description="Helical" evidence="1">
    <location>
        <begin position="381"/>
        <end position="403"/>
    </location>
</feature>
<dbReference type="Proteomes" id="UP001410795">
    <property type="component" value="Unassembled WGS sequence"/>
</dbReference>
<keyword evidence="3" id="KW-1185">Reference proteome</keyword>
<dbReference type="RefSeq" id="WP_246603591.1">
    <property type="nucleotide sequence ID" value="NZ_BAAAYV010000002.1"/>
</dbReference>
<evidence type="ECO:0000313" key="3">
    <source>
        <dbReference type="Proteomes" id="UP001410795"/>
    </source>
</evidence>
<feature type="transmembrane region" description="Helical" evidence="1">
    <location>
        <begin position="409"/>
        <end position="436"/>
    </location>
</feature>
<proteinExistence type="predicted"/>
<accession>A0ABP7B5R4</accession>
<reference evidence="3" key="1">
    <citation type="journal article" date="2019" name="Int. J. Syst. Evol. Microbiol.">
        <title>The Global Catalogue of Microorganisms (GCM) 10K type strain sequencing project: providing services to taxonomists for standard genome sequencing and annotation.</title>
        <authorList>
            <consortium name="The Broad Institute Genomics Platform"/>
            <consortium name="The Broad Institute Genome Sequencing Center for Infectious Disease"/>
            <person name="Wu L."/>
            <person name="Ma J."/>
        </authorList>
    </citation>
    <scope>NUCLEOTIDE SEQUENCE [LARGE SCALE GENOMIC DNA]</scope>
    <source>
        <strain evidence="3">JCM 16546</strain>
    </source>
</reference>
<feature type="transmembrane region" description="Helical" evidence="1">
    <location>
        <begin position="138"/>
        <end position="158"/>
    </location>
</feature>
<keyword evidence="1" id="KW-0472">Membrane</keyword>